<feature type="coiled-coil region" evidence="4">
    <location>
        <begin position="190"/>
        <end position="217"/>
    </location>
</feature>
<dbReference type="GeneTree" id="ENSGT00940000162088"/>
<dbReference type="PANTHER" id="PTHR23239">
    <property type="entry name" value="INTERMEDIATE FILAMENT"/>
    <property type="match status" value="1"/>
</dbReference>
<name>A0A4W2IQW1_BOBOX</name>
<keyword evidence="1" id="KW-0416">Keratin</keyword>
<dbReference type="GO" id="GO:0005198">
    <property type="term" value="F:structural molecule activity"/>
    <property type="evidence" value="ECO:0007669"/>
    <property type="project" value="InterPro"/>
</dbReference>
<evidence type="ECO:0000256" key="2">
    <source>
        <dbReference type="ARBA" id="ARBA00022754"/>
    </source>
</evidence>
<keyword evidence="2" id="KW-0403">Intermediate filament</keyword>
<dbReference type="PRINTS" id="PR01248">
    <property type="entry name" value="TYPE1KERATIN"/>
</dbReference>
<organism evidence="6 8">
    <name type="scientific">Bos indicus x Bos taurus</name>
    <name type="common">Hybrid cattle</name>
    <dbReference type="NCBI Taxonomy" id="30522"/>
    <lineage>
        <taxon>Eukaryota</taxon>
        <taxon>Metazoa</taxon>
        <taxon>Chordata</taxon>
        <taxon>Craniata</taxon>
        <taxon>Vertebrata</taxon>
        <taxon>Euteleostomi</taxon>
        <taxon>Mammalia</taxon>
        <taxon>Eutheria</taxon>
        <taxon>Laurasiatheria</taxon>
        <taxon>Artiodactyla</taxon>
        <taxon>Ruminantia</taxon>
        <taxon>Pecora</taxon>
        <taxon>Bovidae</taxon>
        <taxon>Bovinae</taxon>
        <taxon>Bos</taxon>
    </lineage>
</organism>
<dbReference type="AlphaFoldDB" id="A0A4W2IQW1"/>
<dbReference type="Proteomes" id="UP000429181">
    <property type="component" value="Chromosome 19"/>
</dbReference>
<evidence type="ECO:0000313" key="8">
    <source>
        <dbReference type="Proteomes" id="UP000429181"/>
    </source>
</evidence>
<dbReference type="SMR" id="A0A4W2IQW1"/>
<gene>
    <name evidence="6" type="primary">KRT38</name>
</gene>
<accession>A0A4W2IQW1</accession>
<dbReference type="InterPro" id="IPR039008">
    <property type="entry name" value="IF_rod_dom"/>
</dbReference>
<protein>
    <submittedName>
        <fullName evidence="6">Keratin 38</fullName>
    </submittedName>
</protein>
<dbReference type="Ensembl" id="ENSBIXT00000020652.1">
    <property type="protein sequence ID" value="ENSBIXP00000011335.1"/>
    <property type="gene ID" value="ENSBIXG00000016596.1"/>
</dbReference>
<keyword evidence="3 4" id="KW-0175">Coiled coil</keyword>
<reference evidence="6" key="2">
    <citation type="submission" date="2025-05" db="UniProtKB">
        <authorList>
            <consortium name="Ensembl"/>
        </authorList>
    </citation>
    <scope>IDENTIFICATION</scope>
</reference>
<dbReference type="InterPro" id="IPR002957">
    <property type="entry name" value="Keratin_I"/>
</dbReference>
<dbReference type="STRING" id="30522.A0A4W2IQW1"/>
<proteinExistence type="predicted"/>
<reference evidence="7 8" key="1">
    <citation type="submission" date="2018-11" db="EMBL/GenBank/DDBJ databases">
        <title>Haplotype-resolved cattle genomes.</title>
        <authorList>
            <person name="Low W.Y."/>
            <person name="Tearle R."/>
            <person name="Bickhart D.M."/>
            <person name="Rosen B.D."/>
            <person name="Koren S."/>
            <person name="Rhie A."/>
            <person name="Hiendleder S."/>
            <person name="Phillippy A.M."/>
            <person name="Smith T.P.L."/>
            <person name="Williams J.L."/>
        </authorList>
    </citation>
    <scope>NUCLEOTIDE SEQUENCE [LARGE SCALE GENOMIC DNA]</scope>
</reference>
<dbReference type="Ensembl" id="ENSBIXT00005056481.1">
    <property type="protein sequence ID" value="ENSBIXP00005046678.1"/>
    <property type="gene ID" value="ENSBIXG00005031414.1"/>
</dbReference>
<dbReference type="Gene3D" id="1.20.5.1160">
    <property type="entry name" value="Vasodilator-stimulated phosphoprotein"/>
    <property type="match status" value="1"/>
</dbReference>
<dbReference type="GO" id="GO:0030855">
    <property type="term" value="P:epithelial cell differentiation"/>
    <property type="evidence" value="ECO:0007669"/>
    <property type="project" value="TreeGrafter"/>
</dbReference>
<dbReference type="Gene3D" id="1.20.5.170">
    <property type="match status" value="1"/>
</dbReference>
<evidence type="ECO:0000256" key="3">
    <source>
        <dbReference type="ARBA" id="ARBA00023054"/>
    </source>
</evidence>
<feature type="coiled-coil region" evidence="4">
    <location>
        <begin position="288"/>
        <end position="363"/>
    </location>
</feature>
<dbReference type="OMA" id="VKAASMC"/>
<feature type="coiled-coil region" evidence="4">
    <location>
        <begin position="84"/>
        <end position="118"/>
    </location>
</feature>
<dbReference type="PANTHER" id="PTHR23239:SF110">
    <property type="entry name" value="KERATIN, TYPE I CUTICULAR HA7"/>
    <property type="match status" value="1"/>
</dbReference>
<keyword evidence="7" id="KW-1185">Reference proteome</keyword>
<evidence type="ECO:0000256" key="1">
    <source>
        <dbReference type="ARBA" id="ARBA00022744"/>
    </source>
</evidence>
<evidence type="ECO:0000313" key="7">
    <source>
        <dbReference type="Proteomes" id="UP000314981"/>
    </source>
</evidence>
<feature type="domain" description="IF rod" evidence="5">
    <location>
        <begin position="80"/>
        <end position="378"/>
    </location>
</feature>
<dbReference type="SMART" id="SM01391">
    <property type="entry name" value="Filament"/>
    <property type="match status" value="1"/>
</dbReference>
<dbReference type="GO" id="GO:0005882">
    <property type="term" value="C:intermediate filament"/>
    <property type="evidence" value="ECO:0007669"/>
    <property type="project" value="UniProtKB-KW"/>
</dbReference>
<dbReference type="SUPFAM" id="SSF64593">
    <property type="entry name" value="Intermediate filament protein, coiled coil region"/>
    <property type="match status" value="2"/>
</dbReference>
<sequence length="461" mass="51881">SPPLTLETSLGQRSMLPFWDSRPPWHMPSRVRVGTTPLGQPSLCLPHSCNTACPLPGTCDIPGNIGICGTFSEGFFNSHEKETMQFLNDRLASYLEKVRRLERDNAELESQIRELSKCPESTVCPDYQSHFRIIEELQQKILCSKAENTRLIIQVDNAKLAADDFRIKHESERSLRMVVEADLFGLHKILDDMSLAKADLEAQQESLKEEQLCLKSNHEQEVNTLKCQLGDKLKIELDVVPTVDLGRVLEEMRGQYEAMVETSLRDVEQWFQTQVREVLQAMSCSEELQCCQSEILELRRTVNALEVELQAQHNLNSLCESEACFGTELVNVEEQLSEIRADLEQQNQEYQVLLDVKARLECEINTYQNLLESEDSHSSLSLPADSPVIPALRLPLEPFIPAVLCLPALALRASSEGLCPVQKIQAAGTGASIALTSLVFLPKRPNPLEAFSLNHRITDNF</sequence>
<evidence type="ECO:0000256" key="4">
    <source>
        <dbReference type="SAM" id="Coils"/>
    </source>
</evidence>
<evidence type="ECO:0000313" key="6">
    <source>
        <dbReference type="Ensembl" id="ENSBIXP00005046678.1"/>
    </source>
</evidence>
<dbReference type="Proteomes" id="UP000314981">
    <property type="component" value="Chromosome 19"/>
</dbReference>
<dbReference type="GO" id="GO:0045109">
    <property type="term" value="P:intermediate filament organization"/>
    <property type="evidence" value="ECO:0007669"/>
    <property type="project" value="TreeGrafter"/>
</dbReference>
<dbReference type="FunFam" id="1.20.5.1160:FF:000002">
    <property type="entry name" value="Type I keratin 10"/>
    <property type="match status" value="1"/>
</dbReference>
<dbReference type="FunFam" id="1.20.5.500:FF:000001">
    <property type="entry name" value="Type II keratin 23"/>
    <property type="match status" value="1"/>
</dbReference>
<dbReference type="PROSITE" id="PS51842">
    <property type="entry name" value="IF_ROD_2"/>
    <property type="match status" value="1"/>
</dbReference>
<dbReference type="Gene3D" id="1.20.5.500">
    <property type="entry name" value="Single helix bin"/>
    <property type="match status" value="1"/>
</dbReference>
<dbReference type="Pfam" id="PF00038">
    <property type="entry name" value="Filament"/>
    <property type="match status" value="1"/>
</dbReference>
<evidence type="ECO:0000259" key="5">
    <source>
        <dbReference type="PROSITE" id="PS51842"/>
    </source>
</evidence>